<dbReference type="Proteomes" id="UP000286415">
    <property type="component" value="Unassembled WGS sequence"/>
</dbReference>
<evidence type="ECO:0000313" key="2">
    <source>
        <dbReference type="Proteomes" id="UP000286415"/>
    </source>
</evidence>
<comment type="caution">
    <text evidence="1">The sequence shown here is derived from an EMBL/GenBank/DDBJ whole genome shotgun (WGS) entry which is preliminary data.</text>
</comment>
<dbReference type="EMBL" id="NIRI02000010">
    <property type="protein sequence ID" value="KAG5453849.1"/>
    <property type="molecule type" value="Genomic_DNA"/>
</dbReference>
<sequence length="85" mass="9253">MLQSDSTNSVIDLTFQETRSGFTRKHTTRMPHHPVVRTRSLPPDFPCLGLGNLGIPALVLPSGGMAARHRKGVTAELLSFIMLGI</sequence>
<proteinExistence type="predicted"/>
<name>A0A3R7CFQ4_CLOSI</name>
<keyword evidence="2" id="KW-1185">Reference proteome</keyword>
<dbReference type="OrthoDB" id="10447070at2759"/>
<organism evidence="1 2">
    <name type="scientific">Clonorchis sinensis</name>
    <name type="common">Chinese liver fluke</name>
    <dbReference type="NCBI Taxonomy" id="79923"/>
    <lineage>
        <taxon>Eukaryota</taxon>
        <taxon>Metazoa</taxon>
        <taxon>Spiralia</taxon>
        <taxon>Lophotrochozoa</taxon>
        <taxon>Platyhelminthes</taxon>
        <taxon>Trematoda</taxon>
        <taxon>Digenea</taxon>
        <taxon>Opisthorchiida</taxon>
        <taxon>Opisthorchiata</taxon>
        <taxon>Opisthorchiidae</taxon>
        <taxon>Clonorchis</taxon>
    </lineage>
</organism>
<accession>A0A3R7CFQ4</accession>
<dbReference type="AlphaFoldDB" id="A0A3R7CFQ4"/>
<reference evidence="1 2" key="1">
    <citation type="journal article" date="2018" name="Biotechnol. Adv.">
        <title>Improved genomic resources and new bioinformatic workflow for the carcinogenic parasite Clonorchis sinensis: Biotechnological implications.</title>
        <authorList>
            <person name="Wang D."/>
            <person name="Korhonen P.K."/>
            <person name="Gasser R.B."/>
            <person name="Young N.D."/>
        </authorList>
    </citation>
    <scope>NUCLEOTIDE SEQUENCE [LARGE SCALE GENOMIC DNA]</scope>
    <source>
        <strain evidence="1">Cs-k2</strain>
    </source>
</reference>
<reference evidence="1 2" key="2">
    <citation type="journal article" date="2021" name="Genomics">
        <title>High-quality reference genome for Clonorchis sinensis.</title>
        <authorList>
            <person name="Young N.D."/>
            <person name="Stroehlein A.J."/>
            <person name="Kinkar L."/>
            <person name="Wang T."/>
            <person name="Sohn W.M."/>
            <person name="Chang B.C.H."/>
            <person name="Kaur P."/>
            <person name="Weisz D."/>
            <person name="Dudchenko O."/>
            <person name="Aiden E.L."/>
            <person name="Korhonen P.K."/>
            <person name="Gasser R.B."/>
        </authorList>
    </citation>
    <scope>NUCLEOTIDE SEQUENCE [LARGE SCALE GENOMIC DNA]</scope>
    <source>
        <strain evidence="1">Cs-k2</strain>
    </source>
</reference>
<dbReference type="InParanoid" id="A0A3R7CFQ4"/>
<evidence type="ECO:0000313" key="1">
    <source>
        <dbReference type="EMBL" id="KAG5453849.1"/>
    </source>
</evidence>
<protein>
    <submittedName>
        <fullName evidence="1">Uncharacterized protein</fullName>
    </submittedName>
</protein>
<gene>
    <name evidence="1" type="ORF">CSKR_109621</name>
</gene>